<dbReference type="PANTHER" id="PTHR42985:SF40">
    <property type="entry name" value="LD47995P-RELATED"/>
    <property type="match status" value="1"/>
</dbReference>
<evidence type="ECO:0000256" key="7">
    <source>
        <dbReference type="ARBA" id="ARBA00023053"/>
    </source>
</evidence>
<dbReference type="PANTHER" id="PTHR42985">
    <property type="entry name" value="SODIUM-COUPLED MONOCARBOXYLATE TRANSPORTER"/>
    <property type="match status" value="1"/>
</dbReference>
<evidence type="ECO:0008006" key="14">
    <source>
        <dbReference type="Google" id="ProtNLM"/>
    </source>
</evidence>
<dbReference type="GO" id="GO:0005886">
    <property type="term" value="C:plasma membrane"/>
    <property type="evidence" value="ECO:0007669"/>
    <property type="project" value="UniProtKB-SubCell"/>
</dbReference>
<evidence type="ECO:0000256" key="5">
    <source>
        <dbReference type="ARBA" id="ARBA00022692"/>
    </source>
</evidence>
<dbReference type="GO" id="GO:0015293">
    <property type="term" value="F:symporter activity"/>
    <property type="evidence" value="ECO:0007669"/>
    <property type="project" value="TreeGrafter"/>
</dbReference>
<dbReference type="Gene3D" id="1.20.1730.10">
    <property type="entry name" value="Sodium/glucose cotransporter"/>
    <property type="match status" value="1"/>
</dbReference>
<dbReference type="PROSITE" id="PS50283">
    <property type="entry name" value="NA_SOLUT_SYMP_3"/>
    <property type="match status" value="1"/>
</dbReference>
<evidence type="ECO:0000313" key="12">
    <source>
        <dbReference type="EMBL" id="GBM77538.1"/>
    </source>
</evidence>
<keyword evidence="3" id="KW-0813">Transport</keyword>
<feature type="transmembrane region" description="Helical" evidence="11">
    <location>
        <begin position="164"/>
        <end position="189"/>
    </location>
</feature>
<dbReference type="Proteomes" id="UP000499080">
    <property type="component" value="Unassembled WGS sequence"/>
</dbReference>
<feature type="transmembrane region" description="Helical" evidence="11">
    <location>
        <begin position="34"/>
        <end position="54"/>
    </location>
</feature>
<name>A0A4Y2IIL2_ARAVE</name>
<evidence type="ECO:0000256" key="4">
    <source>
        <dbReference type="ARBA" id="ARBA00022475"/>
    </source>
</evidence>
<evidence type="ECO:0000256" key="11">
    <source>
        <dbReference type="SAM" id="Phobius"/>
    </source>
</evidence>
<comment type="similarity">
    <text evidence="2">Belongs to the sodium:solute symporter (SSF) (TC 2.A.21) family.</text>
</comment>
<evidence type="ECO:0000313" key="13">
    <source>
        <dbReference type="Proteomes" id="UP000499080"/>
    </source>
</evidence>
<dbReference type="OrthoDB" id="6606086at2759"/>
<dbReference type="AlphaFoldDB" id="A0A4Y2IIL2"/>
<evidence type="ECO:0000256" key="8">
    <source>
        <dbReference type="ARBA" id="ARBA00023065"/>
    </source>
</evidence>
<evidence type="ECO:0000256" key="9">
    <source>
        <dbReference type="ARBA" id="ARBA00023136"/>
    </source>
</evidence>
<evidence type="ECO:0000256" key="1">
    <source>
        <dbReference type="ARBA" id="ARBA00004651"/>
    </source>
</evidence>
<keyword evidence="9 11" id="KW-0472">Membrane</keyword>
<dbReference type="InterPro" id="IPR051163">
    <property type="entry name" value="Sodium:Solute_Symporter_SSF"/>
</dbReference>
<keyword evidence="5 11" id="KW-0812">Transmembrane</keyword>
<protein>
    <recommendedName>
        <fullName evidence="14">Sodium-coupled monocarboxylate transporter 1</fullName>
    </recommendedName>
</protein>
<dbReference type="InterPro" id="IPR038377">
    <property type="entry name" value="Na/Glc_symporter_sf"/>
</dbReference>
<organism evidence="12 13">
    <name type="scientific">Araneus ventricosus</name>
    <name type="common">Orbweaver spider</name>
    <name type="synonym">Epeira ventricosa</name>
    <dbReference type="NCBI Taxonomy" id="182803"/>
    <lineage>
        <taxon>Eukaryota</taxon>
        <taxon>Metazoa</taxon>
        <taxon>Ecdysozoa</taxon>
        <taxon>Arthropoda</taxon>
        <taxon>Chelicerata</taxon>
        <taxon>Arachnida</taxon>
        <taxon>Araneae</taxon>
        <taxon>Araneomorphae</taxon>
        <taxon>Entelegynae</taxon>
        <taxon>Araneoidea</taxon>
        <taxon>Araneidae</taxon>
        <taxon>Araneus</taxon>
    </lineage>
</organism>
<dbReference type="EMBL" id="BGPR01002695">
    <property type="protein sequence ID" value="GBM77538.1"/>
    <property type="molecule type" value="Genomic_DNA"/>
</dbReference>
<keyword evidence="6 11" id="KW-1133">Transmembrane helix</keyword>
<keyword evidence="10" id="KW-0739">Sodium transport</keyword>
<evidence type="ECO:0000256" key="2">
    <source>
        <dbReference type="ARBA" id="ARBA00006434"/>
    </source>
</evidence>
<keyword evidence="8" id="KW-0406">Ion transport</keyword>
<evidence type="ECO:0000256" key="10">
    <source>
        <dbReference type="ARBA" id="ARBA00023201"/>
    </source>
</evidence>
<evidence type="ECO:0000256" key="3">
    <source>
        <dbReference type="ARBA" id="ARBA00022448"/>
    </source>
</evidence>
<keyword evidence="4" id="KW-1003">Cell membrane</keyword>
<comment type="subcellular location">
    <subcellularLocation>
        <location evidence="1">Cell membrane</location>
        <topology evidence="1">Multi-pass membrane protein</topology>
    </subcellularLocation>
</comment>
<accession>A0A4Y2IIL2</accession>
<gene>
    <name evidence="12" type="ORF">AVEN_55660_1</name>
</gene>
<proteinExistence type="inferred from homology"/>
<dbReference type="InterPro" id="IPR001734">
    <property type="entry name" value="Na/solute_symporter"/>
</dbReference>
<evidence type="ECO:0000256" key="6">
    <source>
        <dbReference type="ARBA" id="ARBA00022989"/>
    </source>
</evidence>
<dbReference type="GO" id="GO:0006814">
    <property type="term" value="P:sodium ion transport"/>
    <property type="evidence" value="ECO:0007669"/>
    <property type="project" value="UniProtKB-KW"/>
</dbReference>
<keyword evidence="13" id="KW-1185">Reference proteome</keyword>
<keyword evidence="7" id="KW-0915">Sodium</keyword>
<sequence>MILYGMFHDCDPVQNPEVQLGSADQMFPYTLLKMFGGMLFLPGLCISGLFSGALSSVSSALNAMAAVTVEDFLKPYCKCSKFTPKRMNTVAKLLGIGNFMSKNKIFTLPRSISGCTSSVNESAYSWMFYLNHINTSSIDAELKNITVLSGVESRYIFPLYKLSSLWITTSGLIVSVIVGYISSLLLGLWKDNPSINPKCISPFVRRLYFTSSETDKSEHKMHYQVEIKQKQKMDNHIPNRHISSKEF</sequence>
<reference evidence="12 13" key="1">
    <citation type="journal article" date="2019" name="Sci. Rep.">
        <title>Orb-weaving spider Araneus ventricosus genome elucidates the spidroin gene catalogue.</title>
        <authorList>
            <person name="Kono N."/>
            <person name="Nakamura H."/>
            <person name="Ohtoshi R."/>
            <person name="Moran D.A.P."/>
            <person name="Shinohara A."/>
            <person name="Yoshida Y."/>
            <person name="Fujiwara M."/>
            <person name="Mori M."/>
            <person name="Tomita M."/>
            <person name="Arakawa K."/>
        </authorList>
    </citation>
    <scope>NUCLEOTIDE SEQUENCE [LARGE SCALE GENOMIC DNA]</scope>
</reference>
<comment type="caution">
    <text evidence="12">The sequence shown here is derived from an EMBL/GenBank/DDBJ whole genome shotgun (WGS) entry which is preliminary data.</text>
</comment>